<dbReference type="RefSeq" id="WP_150548663.1">
    <property type="nucleotide sequence ID" value="NZ_LR215729.2"/>
</dbReference>
<sequence length="968" mass="108672">MLKFRGWSLRTYAVCAMVVLVSAVGATIAVRSYERTVQTVYDKSLEQTYNAAEDTAVEFHYLLSTVREGLSLLVLTDFLRTPDETARMRALPMLQAALRAAPAAISFYYADNQGNYLSLAELAHADPPARETAPPGTVYVSQNFVRKADVPNLQTVYLRADLSEIMRVPARDVENYDPRERPWFKQAISVDQMIRTRPYRFYLKDTAGITIAKASDDDQLVVGADLNYRLLDESLIRSQLTPNARMVLVNRQGQILASNDPDLYDRRPAHAPRLSTLKKPVMSTFSRLLDQLEAKQEQEVALEELVQNDKEWRVELVRLPNTGTSNIYLGAAVPKDDLLSEVRSVRDRMFLETLAILLLSIPLAIWLSRAVTEPIIRLTRRAERLRFFDFARADDVKSEIYEMQQLNTALSASRDTLAGFIDIITRLNGDADFEHLMATLLRATTEASHARGGLLYVRTAVDGVESLRLADGLWETCPLKFYKLDSAVLMFSVTDAIARKQSIHSQANAEHCRQLGLPASASLTVPLFNRKGQAVGALVLFLEQALDNAHISFIEALAGFAAVALETRGLIGQQKALFESLIQLVASAIDAKSPYTGGHCERVPEAAKLLAEAACAETQGPYAQFDMSDDDWHALHIGAWLHDCGKVTTPEYVVDKATKLETIYDRIHEIRLRFEVLKRDAQIDYLEALNAGADRAEAIAARDAQWQQLDEEFAFIARCNTGSEFLGEEQLQRLQAIAKRRWLRTLDDRLGISGEERVRKEAQPVVELPVWEDLLADRPEHKIARPAADCLDPDNRFGFNMQVPEYLYDRGELKNLSIRRGTLTEEERYKINEHIIQTIKMLNALPFPHGLEQVPEIAGGHHERIDGKGYPCGLTGEQLSPQAKMMAIADVFEALTARDRPYKPSKTLSQALRIMSGMCADGHLDANLLSIFIRSGACMRYADRFLATEQIDCRDLMAFLPDNRTDQG</sequence>
<dbReference type="InterPro" id="IPR003660">
    <property type="entry name" value="HAMP_dom"/>
</dbReference>
<keyword evidence="1" id="KW-0812">Transmembrane</keyword>
<dbReference type="AlphaFoldDB" id="A0A653E647"/>
<dbReference type="SUPFAM" id="SSF109604">
    <property type="entry name" value="HD-domain/PDEase-like"/>
    <property type="match status" value="2"/>
</dbReference>
<dbReference type="PANTHER" id="PTHR43155:SF2">
    <property type="entry name" value="CYCLIC DI-GMP PHOSPHODIESTERASE PA4108"/>
    <property type="match status" value="1"/>
</dbReference>
<gene>
    <name evidence="4" type="ORF">PMYSY11_2959</name>
</gene>
<dbReference type="GO" id="GO:0008081">
    <property type="term" value="F:phosphoric diester hydrolase activity"/>
    <property type="evidence" value="ECO:0007669"/>
    <property type="project" value="UniProtKB-ARBA"/>
</dbReference>
<evidence type="ECO:0000259" key="3">
    <source>
        <dbReference type="PROSITE" id="PS51832"/>
    </source>
</evidence>
<dbReference type="PROSITE" id="PS51832">
    <property type="entry name" value="HD_GYP"/>
    <property type="match status" value="1"/>
</dbReference>
<dbReference type="PROSITE" id="PS50885">
    <property type="entry name" value="HAMP"/>
    <property type="match status" value="1"/>
</dbReference>
<dbReference type="PANTHER" id="PTHR43155">
    <property type="entry name" value="CYCLIC DI-GMP PHOSPHODIESTERASE PA4108-RELATED"/>
    <property type="match status" value="1"/>
</dbReference>
<feature type="domain" description="HD-GYP" evidence="3">
    <location>
        <begin position="739"/>
        <end position="948"/>
    </location>
</feature>
<accession>A0A653E647</accession>
<dbReference type="InterPro" id="IPR029016">
    <property type="entry name" value="GAF-like_dom_sf"/>
</dbReference>
<dbReference type="GO" id="GO:0016020">
    <property type="term" value="C:membrane"/>
    <property type="evidence" value="ECO:0007669"/>
    <property type="project" value="InterPro"/>
</dbReference>
<organism evidence="4">
    <name type="scientific">Pseudomonas marincola</name>
    <dbReference type="NCBI Taxonomy" id="437900"/>
    <lineage>
        <taxon>Bacteria</taxon>
        <taxon>Pseudomonadati</taxon>
        <taxon>Pseudomonadota</taxon>
        <taxon>Gammaproteobacteria</taxon>
        <taxon>Pseudomonadales</taxon>
        <taxon>Pseudomonadaceae</taxon>
        <taxon>Pseudomonas</taxon>
    </lineage>
</organism>
<dbReference type="InterPro" id="IPR037522">
    <property type="entry name" value="HD_GYP_dom"/>
</dbReference>
<evidence type="ECO:0000256" key="1">
    <source>
        <dbReference type="SAM" id="Phobius"/>
    </source>
</evidence>
<feature type="domain" description="HAMP" evidence="2">
    <location>
        <begin position="369"/>
        <end position="422"/>
    </location>
</feature>
<keyword evidence="1" id="KW-1133">Transmembrane helix</keyword>
<dbReference type="InterPro" id="IPR003607">
    <property type="entry name" value="HD/PDEase_dom"/>
</dbReference>
<feature type="transmembrane region" description="Helical" evidence="1">
    <location>
        <begin position="12"/>
        <end position="33"/>
    </location>
</feature>
<dbReference type="Gene3D" id="3.30.450.20">
    <property type="entry name" value="PAS domain"/>
    <property type="match status" value="2"/>
</dbReference>
<dbReference type="SMART" id="SM00471">
    <property type="entry name" value="HDc"/>
    <property type="match status" value="1"/>
</dbReference>
<name>A0A653E647_9PSED</name>
<protein>
    <submittedName>
        <fullName evidence="4">Uncharacterized protein</fullName>
    </submittedName>
</protein>
<dbReference type="Pfam" id="PF13185">
    <property type="entry name" value="GAF_2"/>
    <property type="match status" value="1"/>
</dbReference>
<dbReference type="EMBL" id="LR215729">
    <property type="protein sequence ID" value="VEV98003.1"/>
    <property type="molecule type" value="Genomic_DNA"/>
</dbReference>
<dbReference type="Gene3D" id="1.10.3210.10">
    <property type="entry name" value="Hypothetical protein af1432"/>
    <property type="match status" value="2"/>
</dbReference>
<reference evidence="4" key="1">
    <citation type="submission" date="2019-02" db="EMBL/GenBank/DDBJ databases">
        <authorList>
            <consortium name="Genoscope - CEA"/>
            <person name="William W."/>
        </authorList>
    </citation>
    <scope>NUCLEOTIDE SEQUENCE [LARGE SCALE GENOMIC DNA]</scope>
    <source>
        <strain evidence="4">YSy11</strain>
    </source>
</reference>
<dbReference type="Gene3D" id="3.30.450.40">
    <property type="match status" value="1"/>
</dbReference>
<dbReference type="InterPro" id="IPR029151">
    <property type="entry name" value="Sensor-like_sf"/>
</dbReference>
<dbReference type="SUPFAM" id="SSF55781">
    <property type="entry name" value="GAF domain-like"/>
    <property type="match status" value="1"/>
</dbReference>
<dbReference type="GO" id="GO:0007165">
    <property type="term" value="P:signal transduction"/>
    <property type="evidence" value="ECO:0007669"/>
    <property type="project" value="InterPro"/>
</dbReference>
<dbReference type="InterPro" id="IPR003018">
    <property type="entry name" value="GAF"/>
</dbReference>
<dbReference type="CDD" id="cd00077">
    <property type="entry name" value="HDc"/>
    <property type="match status" value="1"/>
</dbReference>
<keyword evidence="1" id="KW-0472">Membrane</keyword>
<dbReference type="Pfam" id="PF13487">
    <property type="entry name" value="HD_5"/>
    <property type="match status" value="1"/>
</dbReference>
<evidence type="ECO:0000259" key="2">
    <source>
        <dbReference type="PROSITE" id="PS50885"/>
    </source>
</evidence>
<evidence type="ECO:0000313" key="4">
    <source>
        <dbReference type="EMBL" id="VEV98003.1"/>
    </source>
</evidence>
<proteinExistence type="predicted"/>
<dbReference type="SUPFAM" id="SSF103190">
    <property type="entry name" value="Sensory domain-like"/>
    <property type="match status" value="1"/>
</dbReference>